<dbReference type="GO" id="GO:0042956">
    <property type="term" value="P:maltodextrin transmembrane transport"/>
    <property type="evidence" value="ECO:0007669"/>
    <property type="project" value="TreeGrafter"/>
</dbReference>
<organism evidence="4 5">
    <name type="scientific">Paenibacillus riograndensis</name>
    <dbReference type="NCBI Taxonomy" id="483937"/>
    <lineage>
        <taxon>Bacteria</taxon>
        <taxon>Bacillati</taxon>
        <taxon>Bacillota</taxon>
        <taxon>Bacilli</taxon>
        <taxon>Bacillales</taxon>
        <taxon>Paenibacillaceae</taxon>
        <taxon>Paenibacillus</taxon>
        <taxon>Paenibacillus sonchi group</taxon>
    </lineage>
</organism>
<gene>
    <name evidence="4" type="ORF">AMQ84_17950</name>
</gene>
<dbReference type="PANTHER" id="PTHR30061">
    <property type="entry name" value="MALTOSE-BINDING PERIPLASMIC PROTEIN"/>
    <property type="match status" value="1"/>
</dbReference>
<dbReference type="EMBL" id="LIRB01000135">
    <property type="protein sequence ID" value="KWX75501.1"/>
    <property type="molecule type" value="Genomic_DNA"/>
</dbReference>
<evidence type="ECO:0000313" key="4">
    <source>
        <dbReference type="EMBL" id="KWX75501.1"/>
    </source>
</evidence>
<dbReference type="RefSeq" id="WP_060861470.1">
    <property type="nucleotide sequence ID" value="NZ_LIRB01000135.1"/>
</dbReference>
<comment type="similarity">
    <text evidence="1">Belongs to the bacterial solute-binding protein 1 family.</text>
</comment>
<dbReference type="SUPFAM" id="SSF53850">
    <property type="entry name" value="Periplasmic binding protein-like II"/>
    <property type="match status" value="1"/>
</dbReference>
<evidence type="ECO:0000256" key="2">
    <source>
        <dbReference type="ARBA" id="ARBA00022448"/>
    </source>
</evidence>
<comment type="caution">
    <text evidence="4">The sequence shown here is derived from an EMBL/GenBank/DDBJ whole genome shotgun (WGS) entry which is preliminary data.</text>
</comment>
<protein>
    <recommendedName>
        <fullName evidence="6">ABC transporter substrate-binding protein</fullName>
    </recommendedName>
</protein>
<reference evidence="4 5" key="1">
    <citation type="submission" date="2015-08" db="EMBL/GenBank/DDBJ databases">
        <title>Genomes of Paenibacillus riograndensis.</title>
        <authorList>
            <person name="Sant'Anna F.H."/>
            <person name="Souza R."/>
            <person name="Ambrosini A."/>
            <person name="Bach E."/>
            <person name="Fernandes G."/>
            <person name="Balsanelli E."/>
            <person name="Baura V.A."/>
            <person name="Pedrosa F.O."/>
            <person name="Souza E.M."/>
            <person name="Passaglia L."/>
        </authorList>
    </citation>
    <scope>NUCLEOTIDE SEQUENCE [LARGE SCALE GENOMIC DNA]</scope>
    <source>
        <strain evidence="4 5">CAS34</strain>
    </source>
</reference>
<name>A0A132TVY6_9BACL</name>
<evidence type="ECO:0000313" key="5">
    <source>
        <dbReference type="Proteomes" id="UP000070475"/>
    </source>
</evidence>
<dbReference type="AlphaFoldDB" id="A0A132TVY6"/>
<dbReference type="GO" id="GO:0015768">
    <property type="term" value="P:maltose transport"/>
    <property type="evidence" value="ECO:0007669"/>
    <property type="project" value="TreeGrafter"/>
</dbReference>
<keyword evidence="2" id="KW-0813">Transport</keyword>
<dbReference type="GO" id="GO:1901982">
    <property type="term" value="F:maltose binding"/>
    <property type="evidence" value="ECO:0007669"/>
    <property type="project" value="TreeGrafter"/>
</dbReference>
<dbReference type="PANTHER" id="PTHR30061:SF50">
    <property type="entry name" value="MALTOSE_MALTODEXTRIN-BINDING PERIPLASMIC PROTEIN"/>
    <property type="match status" value="1"/>
</dbReference>
<accession>A0A132TVY6</accession>
<evidence type="ECO:0000256" key="1">
    <source>
        <dbReference type="ARBA" id="ARBA00008520"/>
    </source>
</evidence>
<dbReference type="InterPro" id="IPR006059">
    <property type="entry name" value="SBP"/>
</dbReference>
<dbReference type="GO" id="GO:0055052">
    <property type="term" value="C:ATP-binding cassette (ABC) transporter complex, substrate-binding subunit-containing"/>
    <property type="evidence" value="ECO:0007669"/>
    <property type="project" value="TreeGrafter"/>
</dbReference>
<keyword evidence="3" id="KW-0732">Signal</keyword>
<evidence type="ECO:0000256" key="3">
    <source>
        <dbReference type="ARBA" id="ARBA00022729"/>
    </source>
</evidence>
<dbReference type="OrthoDB" id="9808332at2"/>
<keyword evidence="5" id="KW-1185">Reference proteome</keyword>
<dbReference type="Pfam" id="PF01547">
    <property type="entry name" value="SBP_bac_1"/>
    <property type="match status" value="1"/>
</dbReference>
<dbReference type="PATRIC" id="fig|483937.3.peg.1265"/>
<evidence type="ECO:0008006" key="6">
    <source>
        <dbReference type="Google" id="ProtNLM"/>
    </source>
</evidence>
<sequence length="442" mass="49525">MDKSMLRSRLFYYLLLLSLLTLTAIFIFSTRSNERGSGKETAQSTSPASGRPDQISILIENSYLPYIRQIAARYEEQYGIKVDIRSTDINSLHDQIEDSILRGGTDLDIILVDTVWTTGFARSGLLEPLRNYVTGSVIDKLVPIAYNQRVISNDLYALPDLYAFPVIMEEKFLYYNESMLRSAGIYAPPATWEELKDMAKYIQDKGLAKYGLIWSWKPGEGLITDYTLLANALGVQAKDANGRWVFNEGGGVQALEFMVNTLRSSGLSDPASLTAGDMSAIETFAEGKTPFLISWAYADPILSRKPGFKMALVPGFQGYQRSSTVTGGGALGITRTSRHKDWAWKFIDLTISMRNEVSAKDQIGGLSVWNEQIDQFENEEKYLNRNLMTEQFEYAINRPSMSSYVEWSGVLQDAITSALICRKTARQALDEAKAEIEKQGIK</sequence>
<dbReference type="Proteomes" id="UP000070475">
    <property type="component" value="Unassembled WGS sequence"/>
</dbReference>
<proteinExistence type="inferred from homology"/>
<dbReference type="Gene3D" id="3.40.190.10">
    <property type="entry name" value="Periplasmic binding protein-like II"/>
    <property type="match status" value="2"/>
</dbReference>